<keyword evidence="4" id="KW-1185">Reference proteome</keyword>
<evidence type="ECO:0000313" key="3">
    <source>
        <dbReference type="EMBL" id="GHO90620.1"/>
    </source>
</evidence>
<protein>
    <submittedName>
        <fullName evidence="3">Hydrolase</fullName>
    </submittedName>
</protein>
<evidence type="ECO:0000259" key="2">
    <source>
        <dbReference type="PROSITE" id="PS50263"/>
    </source>
</evidence>
<dbReference type="PANTHER" id="PTHR43674:SF16">
    <property type="entry name" value="CARBON-NITROGEN FAMILY, PUTATIVE (AFU_ORTHOLOGUE AFUA_5G02350)-RELATED"/>
    <property type="match status" value="1"/>
</dbReference>
<sequence length="355" mass="40631">MIKPYTAVGLIPTVRGIRTRADIGHNLEHLSHLVKAASWLSSLDLPVRLIAIPEGALQGFNDEVLDLDHVQFARECAIDIPGKETEELGKIARSNNAFIMAQAKARHPEIKDRFFNVGFILNPEGEVILQHYKVSPLFPVEHSVCPHDILDWWIERYGRNLDAFWPVIDTEIGRLGIMMANEGSYPENARALAMNGAEVVYRASYPHPATGNEMFEIQSRARALDNNMYVVAPNMGTYYLHAEDNTAIDTFGGRSFIINYKGQIVGRQEYGAGSTYVAGVIDIEALRDHRARAQWDNWMKDLRTELYQLLYEQPIYPKNLYLDREPMKHAEYREKVIQKQIDLMHERGVWVKPER</sequence>
<evidence type="ECO:0000256" key="1">
    <source>
        <dbReference type="ARBA" id="ARBA00022801"/>
    </source>
</evidence>
<dbReference type="RefSeq" id="WP_220201570.1">
    <property type="nucleotide sequence ID" value="NZ_BNJK01000001.1"/>
</dbReference>
<name>A0A8J3IDT6_9CHLR</name>
<dbReference type="InterPro" id="IPR050345">
    <property type="entry name" value="Aliph_Amidase/BUP"/>
</dbReference>
<dbReference type="PANTHER" id="PTHR43674">
    <property type="entry name" value="NITRILASE C965.09-RELATED"/>
    <property type="match status" value="1"/>
</dbReference>
<accession>A0A8J3IDT6</accession>
<dbReference type="SUPFAM" id="SSF56317">
    <property type="entry name" value="Carbon-nitrogen hydrolase"/>
    <property type="match status" value="1"/>
</dbReference>
<dbReference type="Gene3D" id="3.60.110.10">
    <property type="entry name" value="Carbon-nitrogen hydrolase"/>
    <property type="match status" value="1"/>
</dbReference>
<reference evidence="3" key="1">
    <citation type="submission" date="2020-10" db="EMBL/GenBank/DDBJ databases">
        <title>Taxonomic study of unclassified bacteria belonging to the class Ktedonobacteria.</title>
        <authorList>
            <person name="Yabe S."/>
            <person name="Wang C.M."/>
            <person name="Zheng Y."/>
            <person name="Sakai Y."/>
            <person name="Cavaletti L."/>
            <person name="Monciardini P."/>
            <person name="Donadio S."/>
        </authorList>
    </citation>
    <scope>NUCLEOTIDE SEQUENCE</scope>
    <source>
        <strain evidence="3">ID150040</strain>
    </source>
</reference>
<dbReference type="GO" id="GO:0016811">
    <property type="term" value="F:hydrolase activity, acting on carbon-nitrogen (but not peptide) bonds, in linear amides"/>
    <property type="evidence" value="ECO:0007669"/>
    <property type="project" value="TreeGrafter"/>
</dbReference>
<dbReference type="EMBL" id="BNJK01000001">
    <property type="protein sequence ID" value="GHO90620.1"/>
    <property type="molecule type" value="Genomic_DNA"/>
</dbReference>
<dbReference type="PROSITE" id="PS50263">
    <property type="entry name" value="CN_HYDROLASE"/>
    <property type="match status" value="1"/>
</dbReference>
<gene>
    <name evidence="3" type="ORF">KSF_006680</name>
</gene>
<feature type="domain" description="CN hydrolase" evidence="2">
    <location>
        <begin position="7"/>
        <end position="283"/>
    </location>
</feature>
<comment type="caution">
    <text evidence="3">The sequence shown here is derived from an EMBL/GenBank/DDBJ whole genome shotgun (WGS) entry which is preliminary data.</text>
</comment>
<proteinExistence type="predicted"/>
<dbReference type="InterPro" id="IPR003010">
    <property type="entry name" value="C-N_Hydrolase"/>
</dbReference>
<evidence type="ECO:0000313" key="4">
    <source>
        <dbReference type="Proteomes" id="UP000597444"/>
    </source>
</evidence>
<keyword evidence="1 3" id="KW-0378">Hydrolase</keyword>
<dbReference type="Proteomes" id="UP000597444">
    <property type="component" value="Unassembled WGS sequence"/>
</dbReference>
<dbReference type="InterPro" id="IPR036526">
    <property type="entry name" value="C-N_Hydrolase_sf"/>
</dbReference>
<dbReference type="AlphaFoldDB" id="A0A8J3IDT6"/>
<dbReference type="CDD" id="cd07582">
    <property type="entry name" value="nitrilase_4"/>
    <property type="match status" value="1"/>
</dbReference>
<organism evidence="3 4">
    <name type="scientific">Reticulibacter mediterranei</name>
    <dbReference type="NCBI Taxonomy" id="2778369"/>
    <lineage>
        <taxon>Bacteria</taxon>
        <taxon>Bacillati</taxon>
        <taxon>Chloroflexota</taxon>
        <taxon>Ktedonobacteria</taxon>
        <taxon>Ktedonobacterales</taxon>
        <taxon>Reticulibacteraceae</taxon>
        <taxon>Reticulibacter</taxon>
    </lineage>
</organism>
<dbReference type="Pfam" id="PF00795">
    <property type="entry name" value="CN_hydrolase"/>
    <property type="match status" value="1"/>
</dbReference>